<dbReference type="PANTHER" id="PTHR23082">
    <property type="entry name" value="TRANSCRIPTION INITIATION FACTOR IIIC TFIIIC , POLYPEPTIDE 3-RELATED"/>
    <property type="match status" value="1"/>
</dbReference>
<name>A0A8R1E6J7_CAEJA</name>
<feature type="compositionally biased region" description="Basic and acidic residues" evidence="1">
    <location>
        <begin position="212"/>
        <end position="229"/>
    </location>
</feature>
<feature type="compositionally biased region" description="Polar residues" evidence="1">
    <location>
        <begin position="1"/>
        <end position="10"/>
    </location>
</feature>
<dbReference type="Gene3D" id="1.25.40.10">
    <property type="entry name" value="Tetratricopeptide repeat domain"/>
    <property type="match status" value="1"/>
</dbReference>
<accession>A0A8R1E6J7</accession>
<feature type="compositionally biased region" description="Acidic residues" evidence="1">
    <location>
        <begin position="14"/>
        <end position="23"/>
    </location>
</feature>
<dbReference type="EnsemblMetazoa" id="CJA26177.1">
    <property type="protein sequence ID" value="CJA26177.1"/>
    <property type="gene ID" value="WBGene00181749"/>
</dbReference>
<evidence type="ECO:0000313" key="2">
    <source>
        <dbReference type="EnsemblMetazoa" id="CJA26177.1"/>
    </source>
</evidence>
<evidence type="ECO:0000313" key="3">
    <source>
        <dbReference type="Proteomes" id="UP000005237"/>
    </source>
</evidence>
<sequence>MSDLPSTSTYVAHDEEDPETMEDDVTFEGVDVASHLRISESQSENESASKNAEDRDLVHAINMFMRNEYDYDEFMRVTGGQTLQEEMGGATKVRRYHNSHREDDVEEVYTGDDDEGEDDEDVELMEEVEATPSLSATTPSMANRYDALPEEARVIMTELMAEGLGPNKNLSDVLQAQFDTIVPPLKQIKLESVQTKTTEGESAAPTSSSNEESSRVGRETHNRGKTKRLDALLGQANVQAARGNTADAMELLREVIRQDHKHAMAYHQIATVYEQMGEHQKALQFGLLASHLDHRTPSDDWLHWGDEAKRFGMFEEAAVCYDRALHLKSDNWLYYEKRIEMLEQLDLRPLAMRTRLQAAQMIDHQLADVGFRWFHDLIRKVAQYYITMNDEEKAILALEAFVLRSREFGEKADAQHETLVNMYLSKNNFQSAGKSIVSLCKGIKVVKMGTDDSACV</sequence>
<feature type="region of interest" description="Disordered" evidence="1">
    <location>
        <begin position="1"/>
        <end position="23"/>
    </location>
</feature>
<reference evidence="2" key="2">
    <citation type="submission" date="2022-06" db="UniProtKB">
        <authorList>
            <consortium name="EnsemblMetazoa"/>
        </authorList>
    </citation>
    <scope>IDENTIFICATION</scope>
    <source>
        <strain evidence="2">DF5081</strain>
    </source>
</reference>
<protein>
    <submittedName>
        <fullName evidence="2">TPR_REGION domain-containing protein</fullName>
    </submittedName>
</protein>
<dbReference type="SUPFAM" id="SSF48452">
    <property type="entry name" value="TPR-like"/>
    <property type="match status" value="1"/>
</dbReference>
<proteinExistence type="predicted"/>
<dbReference type="InterPro" id="IPR039340">
    <property type="entry name" value="Tfc4/TFIIIC-102/Sfc4"/>
</dbReference>
<dbReference type="SMART" id="SM00028">
    <property type="entry name" value="TPR"/>
    <property type="match status" value="3"/>
</dbReference>
<dbReference type="Proteomes" id="UP000005237">
    <property type="component" value="Unassembled WGS sequence"/>
</dbReference>
<dbReference type="InterPro" id="IPR019734">
    <property type="entry name" value="TPR_rpt"/>
</dbReference>
<dbReference type="PANTHER" id="PTHR23082:SF0">
    <property type="entry name" value="GENERAL TRANSCRIPTION FACTOR 3C POLYPEPTIDE 3"/>
    <property type="match status" value="1"/>
</dbReference>
<dbReference type="AlphaFoldDB" id="A0A8R1E6J7"/>
<reference evidence="3" key="1">
    <citation type="submission" date="2010-08" db="EMBL/GenBank/DDBJ databases">
        <authorList>
            <consortium name="Caenorhabditis japonica Sequencing Consortium"/>
            <person name="Wilson R.K."/>
        </authorList>
    </citation>
    <scope>NUCLEOTIDE SEQUENCE [LARGE SCALE GENOMIC DNA]</scope>
    <source>
        <strain evidence="3">DF5081</strain>
    </source>
</reference>
<dbReference type="GO" id="GO:0000127">
    <property type="term" value="C:transcription factor TFIIIC complex"/>
    <property type="evidence" value="ECO:0007669"/>
    <property type="project" value="TreeGrafter"/>
</dbReference>
<feature type="region of interest" description="Disordered" evidence="1">
    <location>
        <begin position="193"/>
        <end position="229"/>
    </location>
</feature>
<keyword evidence="3" id="KW-1185">Reference proteome</keyword>
<evidence type="ECO:0000256" key="1">
    <source>
        <dbReference type="SAM" id="MobiDB-lite"/>
    </source>
</evidence>
<organism evidence="2 3">
    <name type="scientific">Caenorhabditis japonica</name>
    <dbReference type="NCBI Taxonomy" id="281687"/>
    <lineage>
        <taxon>Eukaryota</taxon>
        <taxon>Metazoa</taxon>
        <taxon>Ecdysozoa</taxon>
        <taxon>Nematoda</taxon>
        <taxon>Chromadorea</taxon>
        <taxon>Rhabditida</taxon>
        <taxon>Rhabditina</taxon>
        <taxon>Rhabditomorpha</taxon>
        <taxon>Rhabditoidea</taxon>
        <taxon>Rhabditidae</taxon>
        <taxon>Peloderinae</taxon>
        <taxon>Caenorhabditis</taxon>
    </lineage>
</organism>
<dbReference type="InterPro" id="IPR011990">
    <property type="entry name" value="TPR-like_helical_dom_sf"/>
</dbReference>
<dbReference type="GO" id="GO:0006383">
    <property type="term" value="P:transcription by RNA polymerase III"/>
    <property type="evidence" value="ECO:0007669"/>
    <property type="project" value="InterPro"/>
</dbReference>